<sequence length="357" mass="38276">MAGEHDAFDVRALEETALGAPLRFTRVEVADKAGVSLDVAEELWQQLGFPHAGDDDVAFTEEDVEALSRTRELVELGVLTPDSQAALVRTWGRSFARLAEWQVALLTRIAVEAEDPASTVDELTGQVLPAVEHLQSYVWRRHLAGAVGRLLEQGGDTSTTLAVGFVDIVGFTGRSRQLTEGELVAWVEHFEEHLTRSVVEAGGRVIKTIGDEVLFVTDTPAAAAEVALIATERGADPEDEFPQVRAGIAYGGVVSRLGDVLGPTVNVAARLTSIARPGTVLVDRGAHEALLAVEAADDPAPTEGEPSKLAALVDRAAEELADLAPYSEGSGFSFRRVPRTSVKGYKRLEAWAVRRPS</sequence>
<feature type="domain" description="Guanylate cyclase" evidence="2">
    <location>
        <begin position="162"/>
        <end position="272"/>
    </location>
</feature>
<organism evidence="3 4">
    <name type="scientific">Nocardioides bigeumensis</name>
    <dbReference type="NCBI Taxonomy" id="433657"/>
    <lineage>
        <taxon>Bacteria</taxon>
        <taxon>Bacillati</taxon>
        <taxon>Actinomycetota</taxon>
        <taxon>Actinomycetes</taxon>
        <taxon>Propionibacteriales</taxon>
        <taxon>Nocardioidaceae</taxon>
        <taxon>Nocardioides</taxon>
    </lineage>
</organism>
<dbReference type="Pfam" id="PF00211">
    <property type="entry name" value="Guanylate_cyc"/>
    <property type="match status" value="1"/>
</dbReference>
<evidence type="ECO:0000259" key="2">
    <source>
        <dbReference type="PROSITE" id="PS50125"/>
    </source>
</evidence>
<dbReference type="PANTHER" id="PTHR43081">
    <property type="entry name" value="ADENYLATE CYCLASE, TERMINAL-DIFFERENTIATION SPECIFIC-RELATED"/>
    <property type="match status" value="1"/>
</dbReference>
<dbReference type="CDD" id="cd07302">
    <property type="entry name" value="CHD"/>
    <property type="match status" value="1"/>
</dbReference>
<dbReference type="SUPFAM" id="SSF55073">
    <property type="entry name" value="Nucleotide cyclase"/>
    <property type="match status" value="1"/>
</dbReference>
<dbReference type="Proteomes" id="UP001500575">
    <property type="component" value="Unassembled WGS sequence"/>
</dbReference>
<reference evidence="3 4" key="1">
    <citation type="journal article" date="2019" name="Int. J. Syst. Evol. Microbiol.">
        <title>The Global Catalogue of Microorganisms (GCM) 10K type strain sequencing project: providing services to taxonomists for standard genome sequencing and annotation.</title>
        <authorList>
            <consortium name="The Broad Institute Genomics Platform"/>
            <consortium name="The Broad Institute Genome Sequencing Center for Infectious Disease"/>
            <person name="Wu L."/>
            <person name="Ma J."/>
        </authorList>
    </citation>
    <scope>NUCLEOTIDE SEQUENCE [LARGE SCALE GENOMIC DNA]</scope>
    <source>
        <strain evidence="3 4">JCM 16021</strain>
    </source>
</reference>
<proteinExistence type="inferred from homology"/>
<dbReference type="Gene3D" id="3.30.70.1230">
    <property type="entry name" value="Nucleotide cyclase"/>
    <property type="match status" value="1"/>
</dbReference>
<keyword evidence="4" id="KW-1185">Reference proteome</keyword>
<comment type="caution">
    <text evidence="3">The sequence shown here is derived from an EMBL/GenBank/DDBJ whole genome shotgun (WGS) entry which is preliminary data.</text>
</comment>
<comment type="similarity">
    <text evidence="1">Belongs to the adenylyl cyclase class-3 family.</text>
</comment>
<dbReference type="InterPro" id="IPR001054">
    <property type="entry name" value="A/G_cyclase"/>
</dbReference>
<dbReference type="SMART" id="SM00044">
    <property type="entry name" value="CYCc"/>
    <property type="match status" value="1"/>
</dbReference>
<dbReference type="PROSITE" id="PS50125">
    <property type="entry name" value="GUANYLATE_CYCLASE_2"/>
    <property type="match status" value="1"/>
</dbReference>
<evidence type="ECO:0000313" key="4">
    <source>
        <dbReference type="Proteomes" id="UP001500575"/>
    </source>
</evidence>
<evidence type="ECO:0000313" key="3">
    <source>
        <dbReference type="EMBL" id="GAA2132688.1"/>
    </source>
</evidence>
<gene>
    <name evidence="3" type="ORF">GCM10009843_37510</name>
</gene>
<dbReference type="RefSeq" id="WP_344305352.1">
    <property type="nucleotide sequence ID" value="NZ_BAAAQQ010000013.1"/>
</dbReference>
<dbReference type="InterPro" id="IPR029787">
    <property type="entry name" value="Nucleotide_cyclase"/>
</dbReference>
<accession>A0ABN2YV46</accession>
<dbReference type="EMBL" id="BAAAQQ010000013">
    <property type="protein sequence ID" value="GAA2132688.1"/>
    <property type="molecule type" value="Genomic_DNA"/>
</dbReference>
<protein>
    <submittedName>
        <fullName evidence="3">Adenylate/guanylate cyclase domain-containing protein</fullName>
    </submittedName>
</protein>
<evidence type="ECO:0000256" key="1">
    <source>
        <dbReference type="ARBA" id="ARBA00005381"/>
    </source>
</evidence>
<name>A0ABN2YV46_9ACTN</name>
<dbReference type="InterPro" id="IPR050697">
    <property type="entry name" value="Adenylyl/Guanylyl_Cyclase_3/4"/>
</dbReference>
<dbReference type="PANTHER" id="PTHR43081:SF19">
    <property type="entry name" value="PH-SENSITIVE ADENYLATE CYCLASE RV1264"/>
    <property type="match status" value="1"/>
</dbReference>